<gene>
    <name evidence="1" type="ORF">CVT26_006336</name>
</gene>
<sequence length="486" mass="55154">MAMSLLLPSTRALAAREILRAIVSRALEERISFPFRQDIRQQLMLVSRKWNAIVLSKEFWSSYEFVAVPFTDGNHQLDVLRRFIARSGSELLTFRFLPDFNRLQADPNNPSMYFGAGTIDILRDIILPYAARIRSLQCLLPTSQVVRIMRGIPEGALRSLEVADFACIHNFFHPRSLVSAQHVSRGLGVFKSLPRLKSIRLYINSSIRILDLWLLSLPRLTKLDVGNFVLAPDIFMGIMAGLKEDLRVGLFTVQLDMQSCYLEHLVGKVTMSSLEILLIRYIDLFHWPTFPMLLLLPVAQEVRIERADRIANVDWNVSMYTTIFLASSNTLRELVLSTYPFRLSASPVHDRSKRRRTSYTELENLLRVLPNLVRIALPPEIYIHVETSFKLARRQLLPKCQDFQIATDVDPGIILAMVGSRNMSADPTPSNLTRITRLTLTLPLTYAANAQDIRNAMSFFGLTQASFALHYIGTCPGGKGHCCFGL</sequence>
<dbReference type="Proteomes" id="UP000284706">
    <property type="component" value="Unassembled WGS sequence"/>
</dbReference>
<dbReference type="AlphaFoldDB" id="A0A409Y0J3"/>
<keyword evidence="2" id="KW-1185">Reference proteome</keyword>
<evidence type="ECO:0000313" key="1">
    <source>
        <dbReference type="EMBL" id="PPQ96548.1"/>
    </source>
</evidence>
<dbReference type="STRING" id="231916.A0A409Y0J3"/>
<reference evidence="1 2" key="1">
    <citation type="journal article" date="2018" name="Evol. Lett.">
        <title>Horizontal gene cluster transfer increased hallucinogenic mushroom diversity.</title>
        <authorList>
            <person name="Reynolds H.T."/>
            <person name="Vijayakumar V."/>
            <person name="Gluck-Thaler E."/>
            <person name="Korotkin H.B."/>
            <person name="Matheny P.B."/>
            <person name="Slot J.C."/>
        </authorList>
    </citation>
    <scope>NUCLEOTIDE SEQUENCE [LARGE SCALE GENOMIC DNA]</scope>
    <source>
        <strain evidence="1 2">SRW20</strain>
    </source>
</reference>
<protein>
    <recommendedName>
        <fullName evidence="3">F-box domain-containing protein</fullName>
    </recommendedName>
</protein>
<dbReference type="SUPFAM" id="SSF52058">
    <property type="entry name" value="L domain-like"/>
    <property type="match status" value="1"/>
</dbReference>
<accession>A0A409Y0J3</accession>
<evidence type="ECO:0000313" key="2">
    <source>
        <dbReference type="Proteomes" id="UP000284706"/>
    </source>
</evidence>
<name>A0A409Y0J3_9AGAR</name>
<proteinExistence type="predicted"/>
<dbReference type="EMBL" id="NHYE01001357">
    <property type="protein sequence ID" value="PPQ96548.1"/>
    <property type="molecule type" value="Genomic_DNA"/>
</dbReference>
<comment type="caution">
    <text evidence="1">The sequence shown here is derived from an EMBL/GenBank/DDBJ whole genome shotgun (WGS) entry which is preliminary data.</text>
</comment>
<evidence type="ECO:0008006" key="3">
    <source>
        <dbReference type="Google" id="ProtNLM"/>
    </source>
</evidence>
<organism evidence="1 2">
    <name type="scientific">Gymnopilus dilepis</name>
    <dbReference type="NCBI Taxonomy" id="231916"/>
    <lineage>
        <taxon>Eukaryota</taxon>
        <taxon>Fungi</taxon>
        <taxon>Dikarya</taxon>
        <taxon>Basidiomycota</taxon>
        <taxon>Agaricomycotina</taxon>
        <taxon>Agaricomycetes</taxon>
        <taxon>Agaricomycetidae</taxon>
        <taxon>Agaricales</taxon>
        <taxon>Agaricineae</taxon>
        <taxon>Hymenogastraceae</taxon>
        <taxon>Gymnopilus</taxon>
    </lineage>
</organism>
<dbReference type="OrthoDB" id="2992500at2759"/>
<dbReference type="InParanoid" id="A0A409Y0J3"/>